<feature type="transmembrane region" description="Helical" evidence="8">
    <location>
        <begin position="217"/>
        <end position="237"/>
    </location>
</feature>
<reference evidence="10 11" key="1">
    <citation type="submission" date="2020-02" db="EMBL/GenBank/DDBJ databases">
        <authorList>
            <person name="Chen W.-M."/>
        </authorList>
    </citation>
    <scope>NUCLEOTIDE SEQUENCE [LARGE SCALE GENOMIC DNA]</scope>
    <source>
        <strain evidence="10 11">KMS-5</strain>
    </source>
</reference>
<evidence type="ECO:0000256" key="2">
    <source>
        <dbReference type="ARBA" id="ARBA00007069"/>
    </source>
</evidence>
<accession>A0A6M0QVW0</accession>
<proteinExistence type="inferred from homology"/>
<keyword evidence="5 8" id="KW-0812">Transmembrane</keyword>
<evidence type="ECO:0000259" key="9">
    <source>
        <dbReference type="PROSITE" id="PS50928"/>
    </source>
</evidence>
<dbReference type="Pfam" id="PF00528">
    <property type="entry name" value="BPD_transp_1"/>
    <property type="match status" value="1"/>
</dbReference>
<evidence type="ECO:0000256" key="1">
    <source>
        <dbReference type="ARBA" id="ARBA00004651"/>
    </source>
</evidence>
<keyword evidence="11" id="KW-1185">Reference proteome</keyword>
<dbReference type="PANTHER" id="PTHR42929">
    <property type="entry name" value="INNER MEMBRANE ABC TRANSPORTER PERMEASE PROTEIN YDCU-RELATED-RELATED"/>
    <property type="match status" value="1"/>
</dbReference>
<gene>
    <name evidence="10" type="ORF">G4Z14_14740</name>
</gene>
<evidence type="ECO:0000313" key="11">
    <source>
        <dbReference type="Proteomes" id="UP000477782"/>
    </source>
</evidence>
<evidence type="ECO:0000256" key="8">
    <source>
        <dbReference type="RuleBase" id="RU363032"/>
    </source>
</evidence>
<dbReference type="PROSITE" id="PS50928">
    <property type="entry name" value="ABC_TM1"/>
    <property type="match status" value="1"/>
</dbReference>
<dbReference type="Gene3D" id="1.10.3720.10">
    <property type="entry name" value="MetI-like"/>
    <property type="match status" value="1"/>
</dbReference>
<dbReference type="SUPFAM" id="SSF161098">
    <property type="entry name" value="MetI-like"/>
    <property type="match status" value="1"/>
</dbReference>
<name>A0A6M0QVW0_9RHOB</name>
<feature type="transmembrane region" description="Helical" evidence="8">
    <location>
        <begin position="129"/>
        <end position="152"/>
    </location>
</feature>
<keyword evidence="4" id="KW-1003">Cell membrane</keyword>
<evidence type="ECO:0000313" key="10">
    <source>
        <dbReference type="EMBL" id="NEY91560.1"/>
    </source>
</evidence>
<dbReference type="EMBL" id="JAAIVJ010000009">
    <property type="protein sequence ID" value="NEY91560.1"/>
    <property type="molecule type" value="Genomic_DNA"/>
</dbReference>
<dbReference type="RefSeq" id="WP_164627054.1">
    <property type="nucleotide sequence ID" value="NZ_JAAIVJ010000009.1"/>
</dbReference>
<keyword evidence="7 8" id="KW-0472">Membrane</keyword>
<keyword evidence="6 8" id="KW-1133">Transmembrane helix</keyword>
<evidence type="ECO:0000256" key="4">
    <source>
        <dbReference type="ARBA" id="ARBA00022475"/>
    </source>
</evidence>
<feature type="transmembrane region" description="Helical" evidence="8">
    <location>
        <begin position="12"/>
        <end position="36"/>
    </location>
</feature>
<feature type="transmembrane region" description="Helical" evidence="8">
    <location>
        <begin position="164"/>
        <end position="181"/>
    </location>
</feature>
<comment type="subcellular location">
    <subcellularLocation>
        <location evidence="1 8">Cell membrane</location>
        <topology evidence="1 8">Multi-pass membrane protein</topology>
    </subcellularLocation>
</comment>
<feature type="transmembrane region" description="Helical" evidence="8">
    <location>
        <begin position="270"/>
        <end position="292"/>
    </location>
</feature>
<dbReference type="CDD" id="cd06261">
    <property type="entry name" value="TM_PBP2"/>
    <property type="match status" value="1"/>
</dbReference>
<dbReference type="InterPro" id="IPR000515">
    <property type="entry name" value="MetI-like"/>
</dbReference>
<dbReference type="InterPro" id="IPR035906">
    <property type="entry name" value="MetI-like_sf"/>
</dbReference>
<dbReference type="GO" id="GO:0005886">
    <property type="term" value="C:plasma membrane"/>
    <property type="evidence" value="ECO:0007669"/>
    <property type="project" value="UniProtKB-SubCell"/>
</dbReference>
<evidence type="ECO:0000256" key="5">
    <source>
        <dbReference type="ARBA" id="ARBA00022692"/>
    </source>
</evidence>
<protein>
    <submittedName>
        <fullName evidence="10">ABC transporter permease</fullName>
    </submittedName>
</protein>
<dbReference type="Proteomes" id="UP000477782">
    <property type="component" value="Unassembled WGS sequence"/>
</dbReference>
<feature type="transmembrane region" description="Helical" evidence="8">
    <location>
        <begin position="319"/>
        <end position="340"/>
    </location>
</feature>
<dbReference type="GO" id="GO:0055085">
    <property type="term" value="P:transmembrane transport"/>
    <property type="evidence" value="ECO:0007669"/>
    <property type="project" value="InterPro"/>
</dbReference>
<dbReference type="AlphaFoldDB" id="A0A6M0QVW0"/>
<sequence>MTKLFRAFGVPLSTVILMFSSIWILGLIAAPQLIMIEQSLWRMERPEGAAEISVQIDGLYNQLDVMALDRSTAEAGTDATKRAADLAALDAKEAAINAEIAALEESESTPVKVYTLANFGQMGAAHLAIFAKTIAASLAVSAIALVVCYPIAYAVAKLETPRTAAVIMLALVIPYAINELLRIFAWQMILNQNGPANLLLGLVGLDPVPFLESGTGVFVAMVYAYILFMVFPLYNVLETLDGNQVEAARDLGASTWNIHRRVVIPHARPGIAVGCIMTFMLSAGSYAVPYIMTRGTAAPWFTQLIYNRFFEATNWNVGAAYALSLLAVCTVFIFGMMRLLKVSLKDIAK</sequence>
<evidence type="ECO:0000256" key="3">
    <source>
        <dbReference type="ARBA" id="ARBA00022448"/>
    </source>
</evidence>
<feature type="domain" description="ABC transmembrane type-1" evidence="9">
    <location>
        <begin position="130"/>
        <end position="338"/>
    </location>
</feature>
<comment type="caution">
    <text evidence="10">The sequence shown here is derived from an EMBL/GenBank/DDBJ whole genome shotgun (WGS) entry which is preliminary data.</text>
</comment>
<organism evidence="10 11">
    <name type="scientific">Tabrizicola oligotrophica</name>
    <dbReference type="NCBI Taxonomy" id="2710650"/>
    <lineage>
        <taxon>Bacteria</taxon>
        <taxon>Pseudomonadati</taxon>
        <taxon>Pseudomonadota</taxon>
        <taxon>Alphaproteobacteria</taxon>
        <taxon>Rhodobacterales</taxon>
        <taxon>Paracoccaceae</taxon>
        <taxon>Tabrizicola</taxon>
    </lineage>
</organism>
<evidence type="ECO:0000256" key="6">
    <source>
        <dbReference type="ARBA" id="ARBA00022989"/>
    </source>
</evidence>
<dbReference type="PANTHER" id="PTHR42929:SF1">
    <property type="entry name" value="INNER MEMBRANE ABC TRANSPORTER PERMEASE PROTEIN YDCU-RELATED"/>
    <property type="match status" value="1"/>
</dbReference>
<keyword evidence="3 8" id="KW-0813">Transport</keyword>
<evidence type="ECO:0000256" key="7">
    <source>
        <dbReference type="ARBA" id="ARBA00023136"/>
    </source>
</evidence>
<comment type="similarity">
    <text evidence="2">Belongs to the binding-protein-dependent transport system permease family. CysTW subfamily.</text>
</comment>